<keyword evidence="3" id="KW-0328">Glycosyltransferase</keyword>
<keyword evidence="5" id="KW-0333">Golgi apparatus</keyword>
<feature type="transmembrane region" description="Helical" evidence="7">
    <location>
        <begin position="28"/>
        <end position="52"/>
    </location>
</feature>
<name>A0AAN9VU52_9ORTH</name>
<keyword evidence="6 7" id="KW-0472">Membrane</keyword>
<keyword evidence="10" id="KW-1185">Reference proteome</keyword>
<evidence type="ECO:0000256" key="4">
    <source>
        <dbReference type="ARBA" id="ARBA00022679"/>
    </source>
</evidence>
<feature type="domain" description="Alpha 1,4-glycosyltransferase" evidence="8">
    <location>
        <begin position="261"/>
        <end position="385"/>
    </location>
</feature>
<gene>
    <name evidence="9" type="ORF">R5R35_003700</name>
</gene>
<evidence type="ECO:0000313" key="9">
    <source>
        <dbReference type="EMBL" id="KAK7870308.1"/>
    </source>
</evidence>
<evidence type="ECO:0000259" key="8">
    <source>
        <dbReference type="Pfam" id="PF04572"/>
    </source>
</evidence>
<dbReference type="Proteomes" id="UP001378592">
    <property type="component" value="Unassembled WGS sequence"/>
</dbReference>
<organism evidence="9 10">
    <name type="scientific">Gryllus longicercus</name>
    <dbReference type="NCBI Taxonomy" id="2509291"/>
    <lineage>
        <taxon>Eukaryota</taxon>
        <taxon>Metazoa</taxon>
        <taxon>Ecdysozoa</taxon>
        <taxon>Arthropoda</taxon>
        <taxon>Hexapoda</taxon>
        <taxon>Insecta</taxon>
        <taxon>Pterygota</taxon>
        <taxon>Neoptera</taxon>
        <taxon>Polyneoptera</taxon>
        <taxon>Orthoptera</taxon>
        <taxon>Ensifera</taxon>
        <taxon>Gryllidea</taxon>
        <taxon>Grylloidea</taxon>
        <taxon>Gryllidae</taxon>
        <taxon>Gryllinae</taxon>
        <taxon>Gryllus</taxon>
    </lineage>
</organism>
<sequence length="390" mass="41305">MCERGSVGAGAGAGAGAGRRAAAARRRAAAATGLAVALGALLLLLVLLSYAAEWPLLGALRAARSSVPDDVACYAPDDFPSAEAGALDDDAAALRPTESSIFFHETTCGAAGAAGAVRLTARQACAVESAAVLHPHRTVYVLVMAGGGGARSRNVSQWSAAARALLAYPNVRVARVAIARFVRGTPLHAWFAAGALVGSRWPRSHASDVLRFLTLWRFGGTYLDLDVVVTRPLDGLRNFAGAESATDLGSSVLGFARDALGRRVAAECLRELRDDFDGNDWSHNGPGVITRVLQRLCDASQVSDMTPERCAGFRVLPPSAFFPVPWPQWRRYFQEQGAALTMAAINGSYVIHVWNRMSAAAIVSLHSEQPYAQVARQFCPRVAQSAGAYF</sequence>
<evidence type="ECO:0000256" key="6">
    <source>
        <dbReference type="ARBA" id="ARBA00023136"/>
    </source>
</evidence>
<dbReference type="Pfam" id="PF04572">
    <property type="entry name" value="Gb3_synth"/>
    <property type="match status" value="1"/>
</dbReference>
<dbReference type="InterPro" id="IPR007652">
    <property type="entry name" value="A1-4-GlycosylTfrase_dom"/>
</dbReference>
<dbReference type="GO" id="GO:0035248">
    <property type="term" value="F:alpha-1,4-N-acetylgalactosaminyltransferase activity"/>
    <property type="evidence" value="ECO:0007669"/>
    <property type="project" value="TreeGrafter"/>
</dbReference>
<keyword evidence="7" id="KW-0812">Transmembrane</keyword>
<dbReference type="Gene3D" id="3.90.550.20">
    <property type="match status" value="1"/>
</dbReference>
<dbReference type="SUPFAM" id="SSF53448">
    <property type="entry name" value="Nucleotide-diphospho-sugar transferases"/>
    <property type="match status" value="1"/>
</dbReference>
<proteinExistence type="inferred from homology"/>
<evidence type="ECO:0000256" key="5">
    <source>
        <dbReference type="ARBA" id="ARBA00023034"/>
    </source>
</evidence>
<dbReference type="PANTHER" id="PTHR12042:SF21">
    <property type="entry name" value="ALPHA1,4-GALACTOSYLTRANSFERASE 1-RELATED"/>
    <property type="match status" value="1"/>
</dbReference>
<dbReference type="AlphaFoldDB" id="A0AAN9VU52"/>
<dbReference type="InterPro" id="IPR007577">
    <property type="entry name" value="GlycoTrfase_DXD_sugar-bd_CS"/>
</dbReference>
<dbReference type="EMBL" id="JAZDUA010000060">
    <property type="protein sequence ID" value="KAK7870308.1"/>
    <property type="molecule type" value="Genomic_DNA"/>
</dbReference>
<protein>
    <recommendedName>
        <fullName evidence="8">Alpha 1,4-glycosyltransferase domain-containing protein</fullName>
    </recommendedName>
</protein>
<keyword evidence="7" id="KW-1133">Transmembrane helix</keyword>
<reference evidence="9 10" key="1">
    <citation type="submission" date="2024-03" db="EMBL/GenBank/DDBJ databases">
        <title>The genome assembly and annotation of the cricket Gryllus longicercus Weissman &amp; Gray.</title>
        <authorList>
            <person name="Szrajer S."/>
            <person name="Gray D."/>
            <person name="Ylla G."/>
        </authorList>
    </citation>
    <scope>NUCLEOTIDE SEQUENCE [LARGE SCALE GENOMIC DNA]</scope>
    <source>
        <strain evidence="9">DAG 2021-001</strain>
        <tissue evidence="9">Whole body minus gut</tissue>
    </source>
</reference>
<comment type="subcellular location">
    <subcellularLocation>
        <location evidence="1">Golgi apparatus membrane</location>
        <topology evidence="1">Single-pass type II membrane protein</topology>
    </subcellularLocation>
</comment>
<comment type="similarity">
    <text evidence="2">Belongs to the glycosyltransferase 32 family.</text>
</comment>
<dbReference type="Pfam" id="PF04488">
    <property type="entry name" value="Gly_transf_sug"/>
    <property type="match status" value="1"/>
</dbReference>
<accession>A0AAN9VU52</accession>
<dbReference type="PANTHER" id="PTHR12042">
    <property type="entry name" value="LACTOSYLCERAMIDE 4-ALPHA-GALACTOSYLTRANSFERASE ALPHA- 1,4-GALACTOSYLTRANSFERASE"/>
    <property type="match status" value="1"/>
</dbReference>
<dbReference type="GO" id="GO:0000139">
    <property type="term" value="C:Golgi membrane"/>
    <property type="evidence" value="ECO:0007669"/>
    <property type="project" value="UniProtKB-SubCell"/>
</dbReference>
<dbReference type="InterPro" id="IPR029044">
    <property type="entry name" value="Nucleotide-diphossugar_trans"/>
</dbReference>
<evidence type="ECO:0000256" key="3">
    <source>
        <dbReference type="ARBA" id="ARBA00022676"/>
    </source>
</evidence>
<dbReference type="InterPro" id="IPR051981">
    <property type="entry name" value="Glycosyltransf_32"/>
</dbReference>
<dbReference type="GO" id="GO:0006688">
    <property type="term" value="P:glycosphingolipid biosynthetic process"/>
    <property type="evidence" value="ECO:0007669"/>
    <property type="project" value="TreeGrafter"/>
</dbReference>
<evidence type="ECO:0000313" key="10">
    <source>
        <dbReference type="Proteomes" id="UP001378592"/>
    </source>
</evidence>
<evidence type="ECO:0000256" key="7">
    <source>
        <dbReference type="SAM" id="Phobius"/>
    </source>
</evidence>
<keyword evidence="4" id="KW-0808">Transferase</keyword>
<comment type="caution">
    <text evidence="9">The sequence shown here is derived from an EMBL/GenBank/DDBJ whole genome shotgun (WGS) entry which is preliminary data.</text>
</comment>
<evidence type="ECO:0000256" key="1">
    <source>
        <dbReference type="ARBA" id="ARBA00004323"/>
    </source>
</evidence>
<evidence type="ECO:0000256" key="2">
    <source>
        <dbReference type="ARBA" id="ARBA00009003"/>
    </source>
</evidence>